<proteinExistence type="predicted"/>
<sequence length="88" mass="9934">MIRYKAIIDRSHTPHMGEKSRASHSRSFNAPCVFLYPWGGAKVCAQSTKEATKRVYLVWLIFRTVLEILASFNVPKSPIPRGGFLALL</sequence>
<dbReference type="AlphaFoldDB" id="A0A9P6ATM0"/>
<evidence type="ECO:0000313" key="3">
    <source>
        <dbReference type="Proteomes" id="UP000886523"/>
    </source>
</evidence>
<feature type="transmembrane region" description="Helical" evidence="1">
    <location>
        <begin position="55"/>
        <end position="74"/>
    </location>
</feature>
<gene>
    <name evidence="2" type="ORF">BS47DRAFT_1346339</name>
</gene>
<name>A0A9P6ATM0_9AGAM</name>
<keyword evidence="1" id="KW-0812">Transmembrane</keyword>
<keyword evidence="3" id="KW-1185">Reference proteome</keyword>
<dbReference type="Proteomes" id="UP000886523">
    <property type="component" value="Unassembled WGS sequence"/>
</dbReference>
<evidence type="ECO:0000313" key="2">
    <source>
        <dbReference type="EMBL" id="KAF9511738.1"/>
    </source>
</evidence>
<evidence type="ECO:0000256" key="1">
    <source>
        <dbReference type="SAM" id="Phobius"/>
    </source>
</evidence>
<reference evidence="2" key="1">
    <citation type="journal article" date="2020" name="Nat. Commun.">
        <title>Large-scale genome sequencing of mycorrhizal fungi provides insights into the early evolution of symbiotic traits.</title>
        <authorList>
            <person name="Miyauchi S."/>
            <person name="Kiss E."/>
            <person name="Kuo A."/>
            <person name="Drula E."/>
            <person name="Kohler A."/>
            <person name="Sanchez-Garcia M."/>
            <person name="Morin E."/>
            <person name="Andreopoulos B."/>
            <person name="Barry K.W."/>
            <person name="Bonito G."/>
            <person name="Buee M."/>
            <person name="Carver A."/>
            <person name="Chen C."/>
            <person name="Cichocki N."/>
            <person name="Clum A."/>
            <person name="Culley D."/>
            <person name="Crous P.W."/>
            <person name="Fauchery L."/>
            <person name="Girlanda M."/>
            <person name="Hayes R.D."/>
            <person name="Keri Z."/>
            <person name="LaButti K."/>
            <person name="Lipzen A."/>
            <person name="Lombard V."/>
            <person name="Magnuson J."/>
            <person name="Maillard F."/>
            <person name="Murat C."/>
            <person name="Nolan M."/>
            <person name="Ohm R.A."/>
            <person name="Pangilinan J."/>
            <person name="Pereira M.F."/>
            <person name="Perotto S."/>
            <person name="Peter M."/>
            <person name="Pfister S."/>
            <person name="Riley R."/>
            <person name="Sitrit Y."/>
            <person name="Stielow J.B."/>
            <person name="Szollosi G."/>
            <person name="Zifcakova L."/>
            <person name="Stursova M."/>
            <person name="Spatafora J.W."/>
            <person name="Tedersoo L."/>
            <person name="Vaario L.M."/>
            <person name="Yamada A."/>
            <person name="Yan M."/>
            <person name="Wang P."/>
            <person name="Xu J."/>
            <person name="Bruns T."/>
            <person name="Baldrian P."/>
            <person name="Vilgalys R."/>
            <person name="Dunand C."/>
            <person name="Henrissat B."/>
            <person name="Grigoriev I.V."/>
            <person name="Hibbett D."/>
            <person name="Nagy L.G."/>
            <person name="Martin F.M."/>
        </authorList>
    </citation>
    <scope>NUCLEOTIDE SEQUENCE</scope>
    <source>
        <strain evidence="2">UP504</strain>
    </source>
</reference>
<keyword evidence="1" id="KW-0472">Membrane</keyword>
<comment type="caution">
    <text evidence="2">The sequence shown here is derived from an EMBL/GenBank/DDBJ whole genome shotgun (WGS) entry which is preliminary data.</text>
</comment>
<protein>
    <submittedName>
        <fullName evidence="2">Uncharacterized protein</fullName>
    </submittedName>
</protein>
<dbReference type="EMBL" id="MU128996">
    <property type="protein sequence ID" value="KAF9511738.1"/>
    <property type="molecule type" value="Genomic_DNA"/>
</dbReference>
<organism evidence="2 3">
    <name type="scientific">Hydnum rufescens UP504</name>
    <dbReference type="NCBI Taxonomy" id="1448309"/>
    <lineage>
        <taxon>Eukaryota</taxon>
        <taxon>Fungi</taxon>
        <taxon>Dikarya</taxon>
        <taxon>Basidiomycota</taxon>
        <taxon>Agaricomycotina</taxon>
        <taxon>Agaricomycetes</taxon>
        <taxon>Cantharellales</taxon>
        <taxon>Hydnaceae</taxon>
        <taxon>Hydnum</taxon>
    </lineage>
</organism>
<keyword evidence="1" id="KW-1133">Transmembrane helix</keyword>
<accession>A0A9P6ATM0</accession>